<evidence type="ECO:0000256" key="9">
    <source>
        <dbReference type="ARBA" id="ARBA00023004"/>
    </source>
</evidence>
<dbReference type="SUPFAM" id="SSF55387">
    <property type="entry name" value="Frataxin/Nqo15-like"/>
    <property type="match status" value="1"/>
</dbReference>
<keyword evidence="9" id="KW-0408">Iron</keyword>
<protein>
    <recommendedName>
        <fullName evidence="3">ferroxidase</fullName>
        <ecNumber evidence="3">1.16.3.1</ecNumber>
    </recommendedName>
</protein>
<dbReference type="GO" id="GO:0034986">
    <property type="term" value="F:iron chaperone activity"/>
    <property type="evidence" value="ECO:0007669"/>
    <property type="project" value="TreeGrafter"/>
</dbReference>
<dbReference type="VEuPathDB" id="FungiDB:SCODWIG_02112"/>
<proteinExistence type="inferred from homology"/>
<comment type="similarity">
    <text evidence="2">Belongs to the frataxin family.</text>
</comment>
<dbReference type="GO" id="GO:0008198">
    <property type="term" value="F:ferrous iron binding"/>
    <property type="evidence" value="ECO:0007669"/>
    <property type="project" value="TreeGrafter"/>
</dbReference>
<evidence type="ECO:0000256" key="1">
    <source>
        <dbReference type="ARBA" id="ARBA00004173"/>
    </source>
</evidence>
<dbReference type="GO" id="GO:0051537">
    <property type="term" value="F:2 iron, 2 sulfur cluster binding"/>
    <property type="evidence" value="ECO:0007669"/>
    <property type="project" value="TreeGrafter"/>
</dbReference>
<dbReference type="PROSITE" id="PS50810">
    <property type="entry name" value="FRATAXIN_2"/>
    <property type="match status" value="1"/>
</dbReference>
<accession>A0A376B6U1</accession>
<reference evidence="14" key="1">
    <citation type="submission" date="2018-06" db="EMBL/GenBank/DDBJ databases">
        <authorList>
            <person name="Guldener U."/>
        </authorList>
    </citation>
    <scope>NUCLEOTIDE SEQUENCE [LARGE SCALE GENOMIC DNA]</scope>
    <source>
        <strain evidence="14">UTAD17</strain>
    </source>
</reference>
<sequence>MLGKQNFRSIVTTARSSVLINTCNKNKNSHYSTSTSIPSNAELINKSDANPSAAPCSTTGREVPQEIMELSMEAYDEKSDLFLDDILEKLEDISEKSPDLIPDVELTQGVLTLELSPLGTYVINKQPPNKQIWLSSPLSGPNRFDYYNNSWVSLRDGSLMIDTLNNELKQASNGKYKLK</sequence>
<dbReference type="NCBIfam" id="TIGR03421">
    <property type="entry name" value="FeS_CyaY"/>
    <property type="match status" value="1"/>
</dbReference>
<gene>
    <name evidence="13" type="ORF">SCODWIG_02112</name>
</gene>
<evidence type="ECO:0000256" key="5">
    <source>
        <dbReference type="ARBA" id="ARBA00022448"/>
    </source>
</evidence>
<comment type="subcellular location">
    <subcellularLocation>
        <location evidence="1">Mitochondrion</location>
    </subcellularLocation>
</comment>
<keyword evidence="8" id="KW-0560">Oxidoreductase</keyword>
<organism evidence="13 14">
    <name type="scientific">Saccharomycodes ludwigii</name>
    <dbReference type="NCBI Taxonomy" id="36035"/>
    <lineage>
        <taxon>Eukaryota</taxon>
        <taxon>Fungi</taxon>
        <taxon>Dikarya</taxon>
        <taxon>Ascomycota</taxon>
        <taxon>Saccharomycotina</taxon>
        <taxon>Saccharomycetes</taxon>
        <taxon>Saccharomycodales</taxon>
        <taxon>Saccharomycodaceae</taxon>
        <taxon>Saccharomycodes</taxon>
    </lineage>
</organism>
<comment type="catalytic activity">
    <reaction evidence="12">
        <text>4 Fe(2+) + O2 + 4 H(+) = 4 Fe(3+) + 2 H2O</text>
        <dbReference type="Rhea" id="RHEA:11148"/>
        <dbReference type="ChEBI" id="CHEBI:15377"/>
        <dbReference type="ChEBI" id="CHEBI:15378"/>
        <dbReference type="ChEBI" id="CHEBI:15379"/>
        <dbReference type="ChEBI" id="CHEBI:29033"/>
        <dbReference type="ChEBI" id="CHEBI:29034"/>
        <dbReference type="EC" id="1.16.3.1"/>
    </reaction>
</comment>
<dbReference type="Pfam" id="PF01491">
    <property type="entry name" value="Frataxin_Cyay"/>
    <property type="match status" value="1"/>
</dbReference>
<dbReference type="Proteomes" id="UP000262825">
    <property type="component" value="Unassembled WGS sequence"/>
</dbReference>
<dbReference type="InterPro" id="IPR036524">
    <property type="entry name" value="Frataxin/CyaY_sf"/>
</dbReference>
<keyword evidence="7" id="KW-0809">Transit peptide</keyword>
<evidence type="ECO:0000256" key="8">
    <source>
        <dbReference type="ARBA" id="ARBA00023002"/>
    </source>
</evidence>
<evidence type="ECO:0000256" key="11">
    <source>
        <dbReference type="ARBA" id="ARBA00023128"/>
    </source>
</evidence>
<keyword evidence="14" id="KW-1185">Reference proteome</keyword>
<dbReference type="PANTHER" id="PTHR16821:SF2">
    <property type="entry name" value="FRATAXIN, MITOCHONDRIAL"/>
    <property type="match status" value="1"/>
</dbReference>
<dbReference type="NCBIfam" id="TIGR03422">
    <property type="entry name" value="mito_frataxin"/>
    <property type="match status" value="1"/>
</dbReference>
<evidence type="ECO:0000256" key="12">
    <source>
        <dbReference type="ARBA" id="ARBA00047990"/>
    </source>
</evidence>
<evidence type="ECO:0000256" key="10">
    <source>
        <dbReference type="ARBA" id="ARBA00023065"/>
    </source>
</evidence>
<dbReference type="InterPro" id="IPR017789">
    <property type="entry name" value="Frataxin"/>
</dbReference>
<dbReference type="PROSITE" id="PS01344">
    <property type="entry name" value="FRATAXIN_1"/>
    <property type="match status" value="1"/>
</dbReference>
<dbReference type="AlphaFoldDB" id="A0A376B6U1"/>
<dbReference type="GO" id="GO:0005739">
    <property type="term" value="C:mitochondrion"/>
    <property type="evidence" value="ECO:0007669"/>
    <property type="project" value="UniProtKB-SubCell"/>
</dbReference>
<dbReference type="GO" id="GO:0004322">
    <property type="term" value="F:ferroxidase activity"/>
    <property type="evidence" value="ECO:0007669"/>
    <property type="project" value="UniProtKB-EC"/>
</dbReference>
<dbReference type="EC" id="1.16.3.1" evidence="3"/>
<evidence type="ECO:0000256" key="6">
    <source>
        <dbReference type="ARBA" id="ARBA00022496"/>
    </source>
</evidence>
<evidence type="ECO:0000256" key="4">
    <source>
        <dbReference type="ARBA" id="ARBA00022434"/>
    </source>
</evidence>
<evidence type="ECO:0000256" key="2">
    <source>
        <dbReference type="ARBA" id="ARBA00008183"/>
    </source>
</evidence>
<dbReference type="GO" id="GO:0006879">
    <property type="term" value="P:intracellular iron ion homeostasis"/>
    <property type="evidence" value="ECO:0007669"/>
    <property type="project" value="UniProtKB-KW"/>
</dbReference>
<dbReference type="InterPro" id="IPR020895">
    <property type="entry name" value="Frataxin_CS"/>
</dbReference>
<dbReference type="GO" id="GO:0006826">
    <property type="term" value="P:iron ion transport"/>
    <property type="evidence" value="ECO:0007669"/>
    <property type="project" value="UniProtKB-KW"/>
</dbReference>
<keyword evidence="6" id="KW-0410">Iron transport</keyword>
<evidence type="ECO:0000256" key="3">
    <source>
        <dbReference type="ARBA" id="ARBA00013107"/>
    </source>
</evidence>
<keyword evidence="11" id="KW-0496">Mitochondrion</keyword>
<dbReference type="GO" id="GO:0016226">
    <property type="term" value="P:iron-sulfur cluster assembly"/>
    <property type="evidence" value="ECO:0007669"/>
    <property type="project" value="InterPro"/>
</dbReference>
<evidence type="ECO:0000313" key="14">
    <source>
        <dbReference type="Proteomes" id="UP000262825"/>
    </source>
</evidence>
<dbReference type="GO" id="GO:0008199">
    <property type="term" value="F:ferric iron binding"/>
    <property type="evidence" value="ECO:0007669"/>
    <property type="project" value="InterPro"/>
</dbReference>
<keyword evidence="5" id="KW-0813">Transport</keyword>
<evidence type="ECO:0000256" key="7">
    <source>
        <dbReference type="ARBA" id="ARBA00022946"/>
    </source>
</evidence>
<dbReference type="PANTHER" id="PTHR16821">
    <property type="entry name" value="FRATAXIN"/>
    <property type="match status" value="1"/>
</dbReference>
<keyword evidence="4" id="KW-0409">Iron storage</keyword>
<dbReference type="SMART" id="SM01219">
    <property type="entry name" value="Frataxin_Cyay"/>
    <property type="match status" value="1"/>
</dbReference>
<dbReference type="PRINTS" id="PR00904">
    <property type="entry name" value="FRATAXIN"/>
</dbReference>
<dbReference type="Gene3D" id="3.30.920.10">
    <property type="entry name" value="Frataxin/CyaY"/>
    <property type="match status" value="1"/>
</dbReference>
<keyword evidence="10" id="KW-0406">Ion transport</keyword>
<dbReference type="EMBL" id="UFAJ01000332">
    <property type="protein sequence ID" value="SSD60351.1"/>
    <property type="molecule type" value="Genomic_DNA"/>
</dbReference>
<evidence type="ECO:0000313" key="13">
    <source>
        <dbReference type="EMBL" id="SSD60351.1"/>
    </source>
</evidence>
<name>A0A376B6U1_9ASCO</name>
<dbReference type="InterPro" id="IPR002908">
    <property type="entry name" value="Frataxin/CyaY"/>
</dbReference>